<protein>
    <recommendedName>
        <fullName evidence="2">AIM24 family protein</fullName>
    </recommendedName>
</protein>
<sequence>MSKYTIQDFVNQSCQQDRGEGVFELETPRMLELNLNGSIWTKMGAMVSYRGDVRFTREGIMDRGVGNLLKKAVSGEGARLTKAEGSGQVYLADAGKKITIIQLQGESISINGSDLLAFEPSIQFDIKMLKKVSGMLSGGLFNVRLTGSGMIAFTTHYDPVTLIVTPGNPVITDPNATVAWSENLEPKIRMDVSFKTFLGRGSGESIQTEFNGNGFVVIQPYEEVTFQAS</sequence>
<dbReference type="Gene3D" id="3.60.160.10">
    <property type="entry name" value="Mitochondrial biogenesis AIM24"/>
    <property type="match status" value="1"/>
</dbReference>
<organism evidence="1">
    <name type="scientific">uncultured planctomycete 6N14</name>
    <dbReference type="NCBI Taxonomy" id="455069"/>
    <lineage>
        <taxon>Bacteria</taxon>
        <taxon>Pseudomonadati</taxon>
        <taxon>Planctomycetota</taxon>
        <taxon>Planctomycetia</taxon>
        <taxon>Planctomycetales</taxon>
        <taxon>environmental samples</taxon>
    </lineage>
</organism>
<evidence type="ECO:0000313" key="1">
    <source>
        <dbReference type="EMBL" id="ABX10609.1"/>
    </source>
</evidence>
<dbReference type="AlphaFoldDB" id="A9LGT8"/>
<dbReference type="InterPro" id="IPR002838">
    <property type="entry name" value="AIM24"/>
</dbReference>
<accession>A9LGT8</accession>
<dbReference type="EMBL" id="EF591885">
    <property type="protein sequence ID" value="ABX10609.1"/>
    <property type="molecule type" value="Genomic_DNA"/>
</dbReference>
<dbReference type="PANTHER" id="PTHR38074:SF1">
    <property type="entry name" value="ALTERED INHERITANCE OF MITOCHONDRIA PROTEIN 24, MITOCHONDRIAL"/>
    <property type="match status" value="1"/>
</dbReference>
<proteinExistence type="predicted"/>
<dbReference type="Pfam" id="PF01987">
    <property type="entry name" value="AIM24"/>
    <property type="match status" value="1"/>
</dbReference>
<gene>
    <name evidence="1" type="ORF">6N14_16</name>
</gene>
<dbReference type="InterPro" id="IPR016031">
    <property type="entry name" value="Trp_RNA-bd_attenuator-like_dom"/>
</dbReference>
<evidence type="ECO:0008006" key="2">
    <source>
        <dbReference type="Google" id="ProtNLM"/>
    </source>
</evidence>
<dbReference type="PANTHER" id="PTHR38074">
    <property type="entry name" value="ALTERED INHERITANCE OF MITOCHONDRIA PROTEIN 24, MITOCHONDRIAL"/>
    <property type="match status" value="1"/>
</dbReference>
<reference evidence="1" key="1">
    <citation type="journal article" date="2007" name="ISME J.">
        <title>Fosmids of novel marine Planctomycetes from the Namibian and Oregon coast upwelling systems and their cross-comparison with planctomycete genomes.</title>
        <authorList>
            <person name="Woebken D."/>
            <person name="Teeling H."/>
            <person name="Wecker P."/>
            <person name="Dumitriu A."/>
            <person name="Kostadinov I."/>
            <person name="DeLong E.F."/>
            <person name="Amann R."/>
            <person name="Gloeckner F.O."/>
        </authorList>
    </citation>
    <scope>NUCLEOTIDE SEQUENCE</scope>
</reference>
<name>A9LGT8_9BACT</name>
<dbReference type="InterPro" id="IPR036983">
    <property type="entry name" value="AIM24_sf"/>
</dbReference>
<dbReference type="SUPFAM" id="SSF51219">
    <property type="entry name" value="TRAP-like"/>
    <property type="match status" value="1"/>
</dbReference>